<dbReference type="EMBL" id="CP075546">
    <property type="protein sequence ID" value="QVV87683.1"/>
    <property type="molecule type" value="Genomic_DNA"/>
</dbReference>
<accession>A0A8E7AYC2</accession>
<dbReference type="PROSITE" id="PS50995">
    <property type="entry name" value="HTH_MARR_2"/>
    <property type="match status" value="1"/>
</dbReference>
<dbReference type="InterPro" id="IPR036388">
    <property type="entry name" value="WH-like_DNA-bd_sf"/>
</dbReference>
<dbReference type="Proteomes" id="UP000680656">
    <property type="component" value="Chromosome"/>
</dbReference>
<dbReference type="SMART" id="SM00347">
    <property type="entry name" value="HTH_MARR"/>
    <property type="match status" value="1"/>
</dbReference>
<dbReference type="InterPro" id="IPR000835">
    <property type="entry name" value="HTH_MarR-typ"/>
</dbReference>
<gene>
    <name evidence="2" type="ORF">KHC33_09950</name>
</gene>
<keyword evidence="3" id="KW-1185">Reference proteome</keyword>
<dbReference type="InterPro" id="IPR036390">
    <property type="entry name" value="WH_DNA-bd_sf"/>
</dbReference>
<evidence type="ECO:0000313" key="2">
    <source>
        <dbReference type="EMBL" id="QVV87683.1"/>
    </source>
</evidence>
<dbReference type="Pfam" id="PF01047">
    <property type="entry name" value="MarR"/>
    <property type="match status" value="1"/>
</dbReference>
<name>A0A8E7AYC2_9EURY</name>
<dbReference type="GO" id="GO:0003700">
    <property type="term" value="F:DNA-binding transcription factor activity"/>
    <property type="evidence" value="ECO:0007669"/>
    <property type="project" value="InterPro"/>
</dbReference>
<evidence type="ECO:0000313" key="3">
    <source>
        <dbReference type="Proteomes" id="UP000680656"/>
    </source>
</evidence>
<dbReference type="KEGG" id="mrtj:KHC33_09950"/>
<protein>
    <submittedName>
        <fullName evidence="2">MarR family transcriptional regulator</fullName>
    </submittedName>
</protein>
<dbReference type="SUPFAM" id="SSF46785">
    <property type="entry name" value="Winged helix' DNA-binding domain"/>
    <property type="match status" value="1"/>
</dbReference>
<dbReference type="PRINTS" id="PR00598">
    <property type="entry name" value="HTHMARR"/>
</dbReference>
<proteinExistence type="predicted"/>
<evidence type="ECO:0000259" key="1">
    <source>
        <dbReference type="PROSITE" id="PS50995"/>
    </source>
</evidence>
<feature type="domain" description="HTH marR-type" evidence="1">
    <location>
        <begin position="5"/>
        <end position="139"/>
    </location>
</feature>
<dbReference type="AlphaFoldDB" id="A0A8E7AYC2"/>
<dbReference type="InterPro" id="IPR039422">
    <property type="entry name" value="MarR/SlyA-like"/>
</dbReference>
<dbReference type="PANTHER" id="PTHR33164">
    <property type="entry name" value="TRANSCRIPTIONAL REGULATOR, MARR FAMILY"/>
    <property type="match status" value="1"/>
</dbReference>
<dbReference type="PANTHER" id="PTHR33164:SF43">
    <property type="entry name" value="HTH-TYPE TRANSCRIPTIONAL REPRESSOR YETL"/>
    <property type="match status" value="1"/>
</dbReference>
<reference evidence="2 3" key="1">
    <citation type="submission" date="2021-05" db="EMBL/GenBank/DDBJ databases">
        <title>A novel Methanospirillum isolate from a pyrite-forming mixed culture.</title>
        <authorList>
            <person name="Bunk B."/>
            <person name="Sproer C."/>
            <person name="Spring S."/>
            <person name="Pester M."/>
        </authorList>
    </citation>
    <scope>NUCLEOTIDE SEQUENCE [LARGE SCALE GENOMIC DNA]</scope>
    <source>
        <strain evidence="2 3">J.3.6.1-F.2.7.3</strain>
    </source>
</reference>
<dbReference type="GO" id="GO:0006950">
    <property type="term" value="P:response to stress"/>
    <property type="evidence" value="ECO:0007669"/>
    <property type="project" value="TreeGrafter"/>
</dbReference>
<dbReference type="Gene3D" id="1.10.10.10">
    <property type="entry name" value="Winged helix-like DNA-binding domain superfamily/Winged helix DNA-binding domain"/>
    <property type="match status" value="1"/>
</dbReference>
<organism evidence="2 3">
    <name type="scientific">Methanospirillum purgamenti</name>
    <dbReference type="NCBI Taxonomy" id="2834276"/>
    <lineage>
        <taxon>Archaea</taxon>
        <taxon>Methanobacteriati</taxon>
        <taxon>Methanobacteriota</taxon>
        <taxon>Stenosarchaea group</taxon>
        <taxon>Methanomicrobia</taxon>
        <taxon>Methanomicrobiales</taxon>
        <taxon>Methanospirillaceae</taxon>
        <taxon>Methanospirillum</taxon>
    </lineage>
</organism>
<sequence>MCDFEEHLFQIFDHLIRMKSECSCGILSECAVSDITMKQIFYLKKIDENGSLTFSKLAEITQNSKPTITEMINKLSRLDCVFREPCPHDGRIQYIRLTKKGENIARAEQYALHQVIQRLVGSLDNQEIELLIEILRKVR</sequence>